<name>T1AWN1_9ZZZZ</name>
<reference evidence="1" key="1">
    <citation type="submission" date="2013-08" db="EMBL/GenBank/DDBJ databases">
        <authorList>
            <person name="Mendez C."/>
            <person name="Richter M."/>
            <person name="Ferrer M."/>
            <person name="Sanchez J."/>
        </authorList>
    </citation>
    <scope>NUCLEOTIDE SEQUENCE</scope>
</reference>
<gene>
    <name evidence="1" type="ORF">B1A_14969</name>
</gene>
<evidence type="ECO:0000313" key="1">
    <source>
        <dbReference type="EMBL" id="EQD45084.1"/>
    </source>
</evidence>
<proteinExistence type="predicted"/>
<dbReference type="EMBL" id="AUZX01010995">
    <property type="protein sequence ID" value="EQD45084.1"/>
    <property type="molecule type" value="Genomic_DNA"/>
</dbReference>
<comment type="caution">
    <text evidence="1">The sequence shown here is derived from an EMBL/GenBank/DDBJ whole genome shotgun (WGS) entry which is preliminary data.</text>
</comment>
<protein>
    <submittedName>
        <fullName evidence="1">Uncharacterized protein</fullName>
    </submittedName>
</protein>
<dbReference type="AlphaFoldDB" id="T1AWN1"/>
<sequence>MRLALSHRRAEARYFLKGYQNIFTTRSDGKSWPRWKDTWMMVAAYNQALLTPGRKKSMQRIAMRVNVDGDRV</sequence>
<organism evidence="1">
    <name type="scientific">mine drainage metagenome</name>
    <dbReference type="NCBI Taxonomy" id="410659"/>
    <lineage>
        <taxon>unclassified sequences</taxon>
        <taxon>metagenomes</taxon>
        <taxon>ecological metagenomes</taxon>
    </lineage>
</organism>
<reference evidence="1" key="2">
    <citation type="journal article" date="2014" name="ISME J.">
        <title>Microbial stratification in low pH oxic and suboxic macroscopic growths along an acid mine drainage.</title>
        <authorList>
            <person name="Mendez-Garcia C."/>
            <person name="Mesa V."/>
            <person name="Sprenger R.R."/>
            <person name="Richter M."/>
            <person name="Diez M.S."/>
            <person name="Solano J."/>
            <person name="Bargiela R."/>
            <person name="Golyshina O.V."/>
            <person name="Manteca A."/>
            <person name="Ramos J.L."/>
            <person name="Gallego J.R."/>
            <person name="Llorente I."/>
            <person name="Martins Dos Santos V.A."/>
            <person name="Jensen O.N."/>
            <person name="Pelaez A.I."/>
            <person name="Sanchez J."/>
            <person name="Ferrer M."/>
        </authorList>
    </citation>
    <scope>NUCLEOTIDE SEQUENCE</scope>
</reference>
<accession>T1AWN1</accession>
<feature type="non-terminal residue" evidence="1">
    <location>
        <position position="72"/>
    </location>
</feature>